<evidence type="ECO:0000256" key="3">
    <source>
        <dbReference type="ARBA" id="ARBA00023163"/>
    </source>
</evidence>
<evidence type="ECO:0000256" key="2">
    <source>
        <dbReference type="ARBA" id="ARBA00023125"/>
    </source>
</evidence>
<dbReference type="InterPro" id="IPR050109">
    <property type="entry name" value="HTH-type_TetR-like_transc_reg"/>
</dbReference>
<dbReference type="RefSeq" id="WP_146298362.1">
    <property type="nucleotide sequence ID" value="NZ_CP042301.2"/>
</dbReference>
<organism evidence="6 7">
    <name type="scientific">Nitratireductor mangrovi</name>
    <dbReference type="NCBI Taxonomy" id="2599600"/>
    <lineage>
        <taxon>Bacteria</taxon>
        <taxon>Pseudomonadati</taxon>
        <taxon>Pseudomonadota</taxon>
        <taxon>Alphaproteobacteria</taxon>
        <taxon>Hyphomicrobiales</taxon>
        <taxon>Phyllobacteriaceae</taxon>
        <taxon>Nitratireductor</taxon>
    </lineage>
</organism>
<dbReference type="SUPFAM" id="SSF46689">
    <property type="entry name" value="Homeodomain-like"/>
    <property type="match status" value="1"/>
</dbReference>
<evidence type="ECO:0000313" key="7">
    <source>
        <dbReference type="Proteomes" id="UP000321389"/>
    </source>
</evidence>
<keyword evidence="7" id="KW-1185">Reference proteome</keyword>
<evidence type="ECO:0000259" key="5">
    <source>
        <dbReference type="PROSITE" id="PS50977"/>
    </source>
</evidence>
<sequence>MLEEPRSGVHSESDEIDGTRARLLAVAKRQFASYGFYGASLSGIAGEIGLTKQALIYHFRRKEDVYSEVLRAISERLSDHVDGIVAGSDDPLEQLEGILLGLLEMGRNDPEERILLMREILDNRSRARDARTWYLADFLKTLAGLLQQAAGPRQVSASQARVLTYQLLGSIEYFLVSDETLKAVFGGEAFLAMQADFPGELRRLIRNALTLP</sequence>
<keyword evidence="3" id="KW-0804">Transcription</keyword>
<dbReference type="EMBL" id="CP042301">
    <property type="protein sequence ID" value="QDY99708.1"/>
    <property type="molecule type" value="Genomic_DNA"/>
</dbReference>
<dbReference type="PANTHER" id="PTHR30055">
    <property type="entry name" value="HTH-TYPE TRANSCRIPTIONAL REGULATOR RUTR"/>
    <property type="match status" value="1"/>
</dbReference>
<dbReference type="PANTHER" id="PTHR30055:SF234">
    <property type="entry name" value="HTH-TYPE TRANSCRIPTIONAL REGULATOR BETI"/>
    <property type="match status" value="1"/>
</dbReference>
<evidence type="ECO:0000256" key="4">
    <source>
        <dbReference type="PROSITE-ProRule" id="PRU00335"/>
    </source>
</evidence>
<dbReference type="AlphaFoldDB" id="A0A5B8KW07"/>
<protein>
    <submittedName>
        <fullName evidence="6">TetR/AcrR family transcriptional regulator</fullName>
    </submittedName>
</protein>
<evidence type="ECO:0000256" key="1">
    <source>
        <dbReference type="ARBA" id="ARBA00023015"/>
    </source>
</evidence>
<dbReference type="GO" id="GO:0003700">
    <property type="term" value="F:DNA-binding transcription factor activity"/>
    <property type="evidence" value="ECO:0007669"/>
    <property type="project" value="TreeGrafter"/>
</dbReference>
<keyword evidence="1" id="KW-0805">Transcription regulation</keyword>
<feature type="domain" description="HTH tetR-type" evidence="5">
    <location>
        <begin position="17"/>
        <end position="77"/>
    </location>
</feature>
<dbReference type="SUPFAM" id="SSF48498">
    <property type="entry name" value="Tetracyclin repressor-like, C-terminal domain"/>
    <property type="match status" value="1"/>
</dbReference>
<dbReference type="Pfam" id="PF00440">
    <property type="entry name" value="TetR_N"/>
    <property type="match status" value="1"/>
</dbReference>
<dbReference type="Gene3D" id="1.10.357.10">
    <property type="entry name" value="Tetracycline Repressor, domain 2"/>
    <property type="match status" value="1"/>
</dbReference>
<dbReference type="InterPro" id="IPR001647">
    <property type="entry name" value="HTH_TetR"/>
</dbReference>
<dbReference type="InterPro" id="IPR036271">
    <property type="entry name" value="Tet_transcr_reg_TetR-rel_C_sf"/>
</dbReference>
<reference evidence="6" key="1">
    <citation type="submission" date="2020-04" db="EMBL/GenBank/DDBJ databases">
        <title>Nitratireductor sp. nov. isolated from mangrove soil.</title>
        <authorList>
            <person name="Ye Y."/>
        </authorList>
    </citation>
    <scope>NUCLEOTIDE SEQUENCE</scope>
    <source>
        <strain evidence="6">SY7</strain>
    </source>
</reference>
<gene>
    <name evidence="6" type="ORF">FQ775_04590</name>
</gene>
<dbReference type="Proteomes" id="UP000321389">
    <property type="component" value="Chromosome"/>
</dbReference>
<dbReference type="InterPro" id="IPR009057">
    <property type="entry name" value="Homeodomain-like_sf"/>
</dbReference>
<dbReference type="OrthoDB" id="9816431at2"/>
<proteinExistence type="predicted"/>
<accession>A0A5B8KW07</accession>
<dbReference type="PRINTS" id="PR00455">
    <property type="entry name" value="HTHTETR"/>
</dbReference>
<feature type="DNA-binding region" description="H-T-H motif" evidence="4">
    <location>
        <begin position="40"/>
        <end position="59"/>
    </location>
</feature>
<dbReference type="PROSITE" id="PS50977">
    <property type="entry name" value="HTH_TETR_2"/>
    <property type="match status" value="1"/>
</dbReference>
<dbReference type="GO" id="GO:0000976">
    <property type="term" value="F:transcription cis-regulatory region binding"/>
    <property type="evidence" value="ECO:0007669"/>
    <property type="project" value="TreeGrafter"/>
</dbReference>
<name>A0A5B8KW07_9HYPH</name>
<evidence type="ECO:0000313" key="6">
    <source>
        <dbReference type="EMBL" id="QDY99708.1"/>
    </source>
</evidence>
<keyword evidence="2 4" id="KW-0238">DNA-binding</keyword>
<dbReference type="KEGG" id="niy:FQ775_04590"/>